<evidence type="ECO:0000313" key="4">
    <source>
        <dbReference type="Proteomes" id="UP000681131"/>
    </source>
</evidence>
<keyword evidence="2" id="KW-0732">Signal</keyword>
<reference evidence="3 4" key="1">
    <citation type="submission" date="2019-08" db="EMBL/GenBank/DDBJ databases">
        <title>Complete genome sequences of Francisella adeliensis (FSC1325 and FSC1326).</title>
        <authorList>
            <person name="Ohrman C."/>
            <person name="Uneklint I."/>
            <person name="Vallesi A."/>
            <person name="Karlsson L."/>
            <person name="Sjodin A."/>
        </authorList>
    </citation>
    <scope>NUCLEOTIDE SEQUENCE [LARGE SCALE GENOMIC DNA]</scope>
    <source>
        <strain evidence="3 4">FSC1325</strain>
    </source>
</reference>
<evidence type="ECO:0000313" key="3">
    <source>
        <dbReference type="EMBL" id="QIW11920.1"/>
    </source>
</evidence>
<dbReference type="RefSeq" id="WP_112869860.1">
    <property type="nucleotide sequence ID" value="NZ_CP021781.1"/>
</dbReference>
<accession>A0ABX6KDX0</accession>
<protein>
    <recommendedName>
        <fullName evidence="5">Secreted protein</fullName>
    </recommendedName>
</protein>
<evidence type="ECO:0008006" key="5">
    <source>
        <dbReference type="Google" id="ProtNLM"/>
    </source>
</evidence>
<sequence length="111" mass="11320">MKNKIPLTIALTATMSLSAAFAADTSSTDNSSSAEASETSPIAQGEGKCASGKCGSLKKFGVVEVDADEQDGKLVRVRDGNCGTGSNKVYGKLDKKEVPQLGKCSSGVCGK</sequence>
<feature type="signal peptide" evidence="2">
    <location>
        <begin position="1"/>
        <end position="22"/>
    </location>
</feature>
<feature type="region of interest" description="Disordered" evidence="1">
    <location>
        <begin position="24"/>
        <end position="49"/>
    </location>
</feature>
<dbReference type="EMBL" id="CP043424">
    <property type="protein sequence ID" value="QIW11920.1"/>
    <property type="molecule type" value="Genomic_DNA"/>
</dbReference>
<feature type="chain" id="PRO_5045815665" description="Secreted protein" evidence="2">
    <location>
        <begin position="23"/>
        <end position="111"/>
    </location>
</feature>
<feature type="compositionally biased region" description="Low complexity" evidence="1">
    <location>
        <begin position="24"/>
        <end position="40"/>
    </location>
</feature>
<name>A0ABX6KDX0_9GAMM</name>
<dbReference type="Proteomes" id="UP000681131">
    <property type="component" value="Chromosome"/>
</dbReference>
<gene>
    <name evidence="3" type="ORF">FZC43_04345</name>
</gene>
<organism evidence="3 4">
    <name type="scientific">Francisella adeliensis</name>
    <dbReference type="NCBI Taxonomy" id="2007306"/>
    <lineage>
        <taxon>Bacteria</taxon>
        <taxon>Pseudomonadati</taxon>
        <taxon>Pseudomonadota</taxon>
        <taxon>Gammaproteobacteria</taxon>
        <taxon>Thiotrichales</taxon>
        <taxon>Francisellaceae</taxon>
        <taxon>Francisella</taxon>
    </lineage>
</organism>
<evidence type="ECO:0000256" key="2">
    <source>
        <dbReference type="SAM" id="SignalP"/>
    </source>
</evidence>
<keyword evidence="4" id="KW-1185">Reference proteome</keyword>
<proteinExistence type="predicted"/>
<evidence type="ECO:0000256" key="1">
    <source>
        <dbReference type="SAM" id="MobiDB-lite"/>
    </source>
</evidence>